<feature type="region of interest" description="Disordered" evidence="1">
    <location>
        <begin position="1"/>
        <end position="21"/>
    </location>
</feature>
<keyword evidence="4" id="KW-1185">Reference proteome</keyword>
<protein>
    <recommendedName>
        <fullName evidence="5">DUF805 domain-containing protein</fullName>
    </recommendedName>
</protein>
<sequence length="145" mass="15846">MADHTPPPPPPQQPYGAGPVGEVPLSQPLRGASPRDAIARFFKKYASFEGRASRSEFWWPWLFAVIVNMAINVILGADSTAGSIIGGIFALAILVPQLSVGARRLHDTGRSGWWQLLYLTCVGVIVLIVFWAMQEKPEGDKYNVA</sequence>
<dbReference type="PANTHER" id="PTHR34980:SF2">
    <property type="entry name" value="INNER MEMBRANE PROTEIN YHAH-RELATED"/>
    <property type="match status" value="1"/>
</dbReference>
<reference evidence="3" key="1">
    <citation type="journal article" date="2014" name="Int. J. Syst. Evol. Microbiol.">
        <title>Complete genome of a new Firmicutes species belonging to the dominant human colonic microbiota ('Ruminococcus bicirculans') reveals two chromosomes and a selective capacity to utilize plant glucans.</title>
        <authorList>
            <consortium name="NISC Comparative Sequencing Program"/>
            <person name="Wegmann U."/>
            <person name="Louis P."/>
            <person name="Goesmann A."/>
            <person name="Henrissat B."/>
            <person name="Duncan S.H."/>
            <person name="Flint H.J."/>
        </authorList>
    </citation>
    <scope>NUCLEOTIDE SEQUENCE</scope>
    <source>
        <strain evidence="3">VKM Ac-1246</strain>
    </source>
</reference>
<dbReference type="PANTHER" id="PTHR34980">
    <property type="entry name" value="INNER MEMBRANE PROTEIN-RELATED-RELATED"/>
    <property type="match status" value="1"/>
</dbReference>
<evidence type="ECO:0000256" key="2">
    <source>
        <dbReference type="SAM" id="Phobius"/>
    </source>
</evidence>
<evidence type="ECO:0008006" key="5">
    <source>
        <dbReference type="Google" id="ProtNLM"/>
    </source>
</evidence>
<accession>A0ABQ5STP6</accession>
<organism evidence="3 4">
    <name type="scientific">Nocardioides luteus</name>
    <dbReference type="NCBI Taxonomy" id="1844"/>
    <lineage>
        <taxon>Bacteria</taxon>
        <taxon>Bacillati</taxon>
        <taxon>Actinomycetota</taxon>
        <taxon>Actinomycetes</taxon>
        <taxon>Propionibacteriales</taxon>
        <taxon>Nocardioidaceae</taxon>
        <taxon>Nocardioides</taxon>
    </lineage>
</organism>
<evidence type="ECO:0000256" key="1">
    <source>
        <dbReference type="SAM" id="MobiDB-lite"/>
    </source>
</evidence>
<reference evidence="3" key="2">
    <citation type="submission" date="2023-01" db="EMBL/GenBank/DDBJ databases">
        <authorList>
            <person name="Sun Q."/>
            <person name="Evtushenko L."/>
        </authorList>
    </citation>
    <scope>NUCLEOTIDE SEQUENCE</scope>
    <source>
        <strain evidence="3">VKM Ac-1246</strain>
    </source>
</reference>
<gene>
    <name evidence="3" type="ORF">GCM10017579_15460</name>
</gene>
<feature type="compositionally biased region" description="Pro residues" evidence="1">
    <location>
        <begin position="1"/>
        <end position="13"/>
    </location>
</feature>
<dbReference type="InterPro" id="IPR008523">
    <property type="entry name" value="DUF805"/>
</dbReference>
<dbReference type="Proteomes" id="UP001142292">
    <property type="component" value="Unassembled WGS sequence"/>
</dbReference>
<keyword evidence="2" id="KW-0472">Membrane</keyword>
<dbReference type="EMBL" id="BSEL01000004">
    <property type="protein sequence ID" value="GLJ67510.1"/>
    <property type="molecule type" value="Genomic_DNA"/>
</dbReference>
<dbReference type="Pfam" id="PF05656">
    <property type="entry name" value="DUF805"/>
    <property type="match status" value="1"/>
</dbReference>
<keyword evidence="2" id="KW-0812">Transmembrane</keyword>
<keyword evidence="2" id="KW-1133">Transmembrane helix</keyword>
<feature type="transmembrane region" description="Helical" evidence="2">
    <location>
        <begin position="81"/>
        <end position="100"/>
    </location>
</feature>
<feature type="transmembrane region" description="Helical" evidence="2">
    <location>
        <begin position="57"/>
        <end position="75"/>
    </location>
</feature>
<evidence type="ECO:0000313" key="3">
    <source>
        <dbReference type="EMBL" id="GLJ67510.1"/>
    </source>
</evidence>
<dbReference type="RefSeq" id="WP_229787488.1">
    <property type="nucleotide sequence ID" value="NZ_BMRK01000004.1"/>
</dbReference>
<comment type="caution">
    <text evidence="3">The sequence shown here is derived from an EMBL/GenBank/DDBJ whole genome shotgun (WGS) entry which is preliminary data.</text>
</comment>
<name>A0ABQ5STP6_9ACTN</name>
<evidence type="ECO:0000313" key="4">
    <source>
        <dbReference type="Proteomes" id="UP001142292"/>
    </source>
</evidence>
<proteinExistence type="predicted"/>
<feature type="transmembrane region" description="Helical" evidence="2">
    <location>
        <begin position="112"/>
        <end position="133"/>
    </location>
</feature>